<dbReference type="Proteomes" id="UP001632037">
    <property type="component" value="Unassembled WGS sequence"/>
</dbReference>
<protein>
    <recommendedName>
        <fullName evidence="4">Thioesterase domain-containing protein</fullName>
    </recommendedName>
</protein>
<organism evidence="2 3">
    <name type="scientific">Phytophthora oleae</name>
    <dbReference type="NCBI Taxonomy" id="2107226"/>
    <lineage>
        <taxon>Eukaryota</taxon>
        <taxon>Sar</taxon>
        <taxon>Stramenopiles</taxon>
        <taxon>Oomycota</taxon>
        <taxon>Peronosporomycetes</taxon>
        <taxon>Peronosporales</taxon>
        <taxon>Peronosporaceae</taxon>
        <taxon>Phytophthora</taxon>
    </lineage>
</organism>
<keyword evidence="3" id="KW-1185">Reference proteome</keyword>
<proteinExistence type="predicted"/>
<comment type="caution">
    <text evidence="2">The sequence shown here is derived from an EMBL/GenBank/DDBJ whole genome shotgun (WGS) entry which is preliminary data.</text>
</comment>
<evidence type="ECO:0000313" key="2">
    <source>
        <dbReference type="EMBL" id="KAL3671997.1"/>
    </source>
</evidence>
<dbReference type="InterPro" id="IPR029069">
    <property type="entry name" value="HotDog_dom_sf"/>
</dbReference>
<dbReference type="EMBL" id="JBIMZQ010000004">
    <property type="protein sequence ID" value="KAL3671997.1"/>
    <property type="molecule type" value="Genomic_DNA"/>
</dbReference>
<name>A0ABD3G050_9STRA</name>
<reference evidence="2 3" key="1">
    <citation type="submission" date="2024-09" db="EMBL/GenBank/DDBJ databases">
        <title>Genome sequencing and assembly of Phytophthora oleae, isolate VK10A, causative agent of rot of olive drupes.</title>
        <authorList>
            <person name="Conti Taguali S."/>
            <person name="Riolo M."/>
            <person name="La Spada F."/>
            <person name="Cacciola S.O."/>
            <person name="Dionisio G."/>
        </authorList>
    </citation>
    <scope>NUCLEOTIDE SEQUENCE [LARGE SCALE GENOMIC DNA]</scope>
    <source>
        <strain evidence="2 3">VK10A</strain>
    </source>
</reference>
<sequence length="234" mass="25731">MVLSRKLLAFMLLTLPPTAVSALTYFAVGTSGFAALSVGALSSFAFCDCWYFLRMGLSALTPSPRGPRKHLFAVSKVKGRIGLMDLDRNGHCNNARFLRECGFGRRDLWQYNGVWKVVTAAGGNLVVGSQTVRYRRELSFGQTYTMQSRLICWDKRAFYVEHRFVTQGAKGEFINAIVLVKNTVLGALSPAQIVAKLPALQTDEEANPSTPADVAAWIESNDISSKMLRAEAAQ</sequence>
<dbReference type="PANTHER" id="PTHR12475:SF4">
    <property type="entry name" value="PROTEIN THEM6"/>
    <property type="match status" value="1"/>
</dbReference>
<evidence type="ECO:0000256" key="1">
    <source>
        <dbReference type="SAM" id="SignalP"/>
    </source>
</evidence>
<dbReference type="Pfam" id="PF13279">
    <property type="entry name" value="4HBT_2"/>
    <property type="match status" value="1"/>
</dbReference>
<dbReference type="Gene3D" id="3.10.129.10">
    <property type="entry name" value="Hotdog Thioesterase"/>
    <property type="match status" value="1"/>
</dbReference>
<dbReference type="AlphaFoldDB" id="A0ABD3G050"/>
<accession>A0ABD3G050</accession>
<evidence type="ECO:0008006" key="4">
    <source>
        <dbReference type="Google" id="ProtNLM"/>
    </source>
</evidence>
<dbReference type="InterPro" id="IPR051490">
    <property type="entry name" value="THEM6_lcsJ_thioesterase"/>
</dbReference>
<evidence type="ECO:0000313" key="3">
    <source>
        <dbReference type="Proteomes" id="UP001632037"/>
    </source>
</evidence>
<feature type="signal peptide" evidence="1">
    <location>
        <begin position="1"/>
        <end position="22"/>
    </location>
</feature>
<dbReference type="PANTHER" id="PTHR12475">
    <property type="match status" value="1"/>
</dbReference>
<dbReference type="SUPFAM" id="SSF54637">
    <property type="entry name" value="Thioesterase/thiol ester dehydrase-isomerase"/>
    <property type="match status" value="1"/>
</dbReference>
<gene>
    <name evidence="2" type="ORF">V7S43_002662</name>
</gene>
<dbReference type="CDD" id="cd00586">
    <property type="entry name" value="4HBT"/>
    <property type="match status" value="1"/>
</dbReference>
<feature type="chain" id="PRO_5044857677" description="Thioesterase domain-containing protein" evidence="1">
    <location>
        <begin position="23"/>
        <end position="234"/>
    </location>
</feature>
<keyword evidence="1" id="KW-0732">Signal</keyword>